<keyword evidence="7" id="KW-1185">Reference proteome</keyword>
<gene>
    <name evidence="6" type="ORF">CWN80_09935</name>
</gene>
<dbReference type="EMBL" id="PIPF01000009">
    <property type="protein sequence ID" value="RWU83104.1"/>
    <property type="molecule type" value="Genomic_DNA"/>
</dbReference>
<dbReference type="InterPro" id="IPR016071">
    <property type="entry name" value="Staphylococal_nuclease_OB-fold"/>
</dbReference>
<evidence type="ECO:0000259" key="5">
    <source>
        <dbReference type="PROSITE" id="PS50830"/>
    </source>
</evidence>
<evidence type="ECO:0000256" key="1">
    <source>
        <dbReference type="ARBA" id="ARBA00022722"/>
    </source>
</evidence>
<comment type="caution">
    <text evidence="6">The sequence shown here is derived from an EMBL/GenBank/DDBJ whole genome shotgun (WGS) entry which is preliminary data.</text>
</comment>
<dbReference type="PANTHER" id="PTHR12302:SF3">
    <property type="entry name" value="SERINE_THREONINE-PROTEIN KINASE 31"/>
    <property type="match status" value="1"/>
</dbReference>
<proteinExistence type="predicted"/>
<evidence type="ECO:0000256" key="3">
    <source>
        <dbReference type="ARBA" id="ARBA00022801"/>
    </source>
</evidence>
<keyword evidence="1" id="KW-0540">Nuclease</keyword>
<name>A0A444B3Y8_9MICO</name>
<dbReference type="Proteomes" id="UP000288711">
    <property type="component" value="Unassembled WGS sequence"/>
</dbReference>
<feature type="domain" description="TNase-like" evidence="5">
    <location>
        <begin position="149"/>
        <end position="284"/>
    </location>
</feature>
<evidence type="ECO:0000313" key="7">
    <source>
        <dbReference type="Proteomes" id="UP000288711"/>
    </source>
</evidence>
<keyword evidence="2" id="KW-0255">Endonuclease</keyword>
<sequence>MGPAARIGPNRQKDRPVRRRGRSRVHRHGDAAAPHPHRRLPRSQRQPTPRREQTPHPSSGRATPSGPRPAQHHPAHVASAVAARCKARHMGRTPISGHYRNGTWVSPYSQNRRSAAGGAAGVLAAGLVAGLWWHNGTPPLSQLRDGAGETTRATVVRVIDGDTIIARDSSGSDLGRVRVLGMDAPEMARDGQPAMCGAHAAKDELARLLRSGTIDLVADPKQPDTDRYGRLLRYVEVGTTDVSESLIRGGHAPNTSRARSHTRYEKYAAAEDDAQHQQRGLWGTCL</sequence>
<reference evidence="6 7" key="1">
    <citation type="journal article" date="2009" name="Int. J. Syst. Evol. Microbiol.">
        <title>Janibacter hoylei sp. nov., Bacillus isronensis sp. nov. and Bacillus aryabhattai sp. nov., isolated from cryotubes used for collecting air from the upper atmosphere.</title>
        <authorList>
            <person name="Shivaji S."/>
            <person name="Chaturvedi P."/>
            <person name="Begum Z."/>
            <person name="Pindi P.K."/>
            <person name="Manorama R."/>
            <person name="Padmanaban D.A."/>
            <person name="Shouche Y.S."/>
            <person name="Pawar S."/>
            <person name="Vaishampayan P."/>
            <person name="Dutt C.B."/>
            <person name="Datta G.N."/>
            <person name="Manchanda R.K."/>
            <person name="Rao U.R."/>
            <person name="Bhargava P.M."/>
            <person name="Narlikar J.V."/>
        </authorList>
    </citation>
    <scope>NUCLEOTIDE SEQUENCE [LARGE SCALE GENOMIC DNA]</scope>
    <source>
        <strain evidence="6 7">PVAS-1</strain>
    </source>
</reference>
<keyword evidence="3" id="KW-0378">Hydrolase</keyword>
<evidence type="ECO:0000256" key="2">
    <source>
        <dbReference type="ARBA" id="ARBA00022759"/>
    </source>
</evidence>
<feature type="compositionally biased region" description="Basic residues" evidence="4">
    <location>
        <begin position="16"/>
        <end position="27"/>
    </location>
</feature>
<dbReference type="PANTHER" id="PTHR12302">
    <property type="entry name" value="EBNA2 BINDING PROTEIN P100"/>
    <property type="match status" value="1"/>
</dbReference>
<dbReference type="PROSITE" id="PS50830">
    <property type="entry name" value="TNASE_3"/>
    <property type="match status" value="1"/>
</dbReference>
<dbReference type="SUPFAM" id="SSF50199">
    <property type="entry name" value="Staphylococcal nuclease"/>
    <property type="match status" value="1"/>
</dbReference>
<protein>
    <recommendedName>
        <fullName evidence="5">TNase-like domain-containing protein</fullName>
    </recommendedName>
</protein>
<dbReference type="Pfam" id="PF00565">
    <property type="entry name" value="SNase"/>
    <property type="match status" value="1"/>
</dbReference>
<accession>A0A444B3Y8</accession>
<dbReference type="SMART" id="SM00318">
    <property type="entry name" value="SNc"/>
    <property type="match status" value="1"/>
</dbReference>
<organism evidence="6 7">
    <name type="scientific">Janibacter hoylei PVAS-1</name>
    <dbReference type="NCBI Taxonomy" id="1210046"/>
    <lineage>
        <taxon>Bacteria</taxon>
        <taxon>Bacillati</taxon>
        <taxon>Actinomycetota</taxon>
        <taxon>Actinomycetes</taxon>
        <taxon>Micrococcales</taxon>
        <taxon>Intrasporangiaceae</taxon>
        <taxon>Janibacter</taxon>
    </lineage>
</organism>
<evidence type="ECO:0000313" key="6">
    <source>
        <dbReference type="EMBL" id="RWU83104.1"/>
    </source>
</evidence>
<evidence type="ECO:0000256" key="4">
    <source>
        <dbReference type="SAM" id="MobiDB-lite"/>
    </source>
</evidence>
<dbReference type="GO" id="GO:0004519">
    <property type="term" value="F:endonuclease activity"/>
    <property type="evidence" value="ECO:0007669"/>
    <property type="project" value="UniProtKB-KW"/>
</dbReference>
<dbReference type="AlphaFoldDB" id="A0A444B3Y8"/>
<dbReference type="InterPro" id="IPR035437">
    <property type="entry name" value="SNase_OB-fold_sf"/>
</dbReference>
<dbReference type="GO" id="GO:0016787">
    <property type="term" value="F:hydrolase activity"/>
    <property type="evidence" value="ECO:0007669"/>
    <property type="project" value="UniProtKB-KW"/>
</dbReference>
<feature type="region of interest" description="Disordered" evidence="4">
    <location>
        <begin position="1"/>
        <end position="85"/>
    </location>
</feature>
<dbReference type="OrthoDB" id="5241375at2"/>
<dbReference type="Gene3D" id="2.40.50.90">
    <property type="match status" value="1"/>
</dbReference>